<evidence type="ECO:0000313" key="6">
    <source>
        <dbReference type="EMBL" id="OGI81432.1"/>
    </source>
</evidence>
<keyword evidence="3 4" id="KW-0472">Membrane</keyword>
<gene>
    <name evidence="6" type="ORF">A3B93_00395</name>
</gene>
<feature type="transmembrane region" description="Helical" evidence="4">
    <location>
        <begin position="245"/>
        <end position="263"/>
    </location>
</feature>
<dbReference type="Proteomes" id="UP000179880">
    <property type="component" value="Unassembled WGS sequence"/>
</dbReference>
<reference evidence="6 7" key="1">
    <citation type="journal article" date="2016" name="Nat. Commun.">
        <title>Thousands of microbial genomes shed light on interconnected biogeochemical processes in an aquifer system.</title>
        <authorList>
            <person name="Anantharaman K."/>
            <person name="Brown C.T."/>
            <person name="Hug L.A."/>
            <person name="Sharon I."/>
            <person name="Castelle C.J."/>
            <person name="Probst A.J."/>
            <person name="Thomas B.C."/>
            <person name="Singh A."/>
            <person name="Wilkins M.J."/>
            <person name="Karaoz U."/>
            <person name="Brodie E.L."/>
            <person name="Williams K.H."/>
            <person name="Hubbard S.S."/>
            <person name="Banfield J.F."/>
        </authorList>
    </citation>
    <scope>NUCLEOTIDE SEQUENCE [LARGE SCALE GENOMIC DNA]</scope>
</reference>
<feature type="transmembrane region" description="Helical" evidence="4">
    <location>
        <begin position="170"/>
        <end position="188"/>
    </location>
</feature>
<feature type="transmembrane region" description="Helical" evidence="4">
    <location>
        <begin position="299"/>
        <end position="316"/>
    </location>
</feature>
<evidence type="ECO:0000256" key="3">
    <source>
        <dbReference type="ARBA" id="ARBA00023136"/>
    </source>
</evidence>
<dbReference type="InterPro" id="IPR036259">
    <property type="entry name" value="MFS_trans_sf"/>
</dbReference>
<feature type="transmembrane region" description="Helical" evidence="4">
    <location>
        <begin position="362"/>
        <end position="381"/>
    </location>
</feature>
<dbReference type="Pfam" id="PF07690">
    <property type="entry name" value="MFS_1"/>
    <property type="match status" value="1"/>
</dbReference>
<sequence>MYKKIWGIRKNVFILGLVSFFNDFSSEMVLSVFPAFFTSVLKTGAAALGIVEGISDFASNIIKIYSGRLSDKTQKRRKLIIVGYILSTLTRPFYALISTATGALGLRITDRVGKGLRDAPRDALISLSTDKKELGRAFGYHRAMDTLGGILGPLMAFFILREIPLGFNTVFLWAFIIGLATIATLFFIKEIRLSLPSNGWSTAKNPLSERFKKYLLSVFLLSVGTLPVAVLLLKAPSAGLEIATIPLFYALTNITYSLSSWWAGRMADKRGHRKTLLYGYGCLLLSYLALFFVDGPGAIALGFLLYGLFSGLTDGIHRSYAGKITEEIGRGRTYGWLNGINGLGLLIAGLGGGIIWQLWGPAVALIFGVLFILAGLIVFLSTQFKNS</sequence>
<feature type="domain" description="Major facilitator superfamily (MFS) profile" evidence="5">
    <location>
        <begin position="11"/>
        <end position="386"/>
    </location>
</feature>
<dbReference type="AlphaFoldDB" id="A0A1F6WHV3"/>
<feature type="transmembrane region" description="Helical" evidence="4">
    <location>
        <begin position="12"/>
        <end position="33"/>
    </location>
</feature>
<organism evidence="6 7">
    <name type="scientific">Candidatus Nomurabacteria bacterium RIFCSPHIGHO2_02_FULL_42_24</name>
    <dbReference type="NCBI Taxonomy" id="1801757"/>
    <lineage>
        <taxon>Bacteria</taxon>
        <taxon>Candidatus Nomuraibacteriota</taxon>
    </lineage>
</organism>
<dbReference type="GO" id="GO:0022857">
    <property type="term" value="F:transmembrane transporter activity"/>
    <property type="evidence" value="ECO:0007669"/>
    <property type="project" value="InterPro"/>
</dbReference>
<dbReference type="Gene3D" id="1.20.1250.20">
    <property type="entry name" value="MFS general substrate transporter like domains"/>
    <property type="match status" value="2"/>
</dbReference>
<feature type="transmembrane region" description="Helical" evidence="4">
    <location>
        <begin position="39"/>
        <end position="58"/>
    </location>
</feature>
<accession>A0A1F6WHV3</accession>
<keyword evidence="2 4" id="KW-1133">Transmembrane helix</keyword>
<evidence type="ECO:0000313" key="7">
    <source>
        <dbReference type="Proteomes" id="UP000179880"/>
    </source>
</evidence>
<name>A0A1F6WHV3_9BACT</name>
<comment type="caution">
    <text evidence="6">The sequence shown here is derived from an EMBL/GenBank/DDBJ whole genome shotgun (WGS) entry which is preliminary data.</text>
</comment>
<dbReference type="PANTHER" id="PTHR23518:SF2">
    <property type="entry name" value="MAJOR FACILITATOR SUPERFAMILY TRANSPORTER"/>
    <property type="match status" value="1"/>
</dbReference>
<keyword evidence="1 4" id="KW-0812">Transmembrane</keyword>
<evidence type="ECO:0000256" key="1">
    <source>
        <dbReference type="ARBA" id="ARBA00022692"/>
    </source>
</evidence>
<dbReference type="SUPFAM" id="SSF103473">
    <property type="entry name" value="MFS general substrate transporter"/>
    <property type="match status" value="1"/>
</dbReference>
<dbReference type="EMBL" id="MFUH01000029">
    <property type="protein sequence ID" value="OGI81432.1"/>
    <property type="molecule type" value="Genomic_DNA"/>
</dbReference>
<evidence type="ECO:0000259" key="5">
    <source>
        <dbReference type="PROSITE" id="PS50850"/>
    </source>
</evidence>
<feature type="transmembrane region" description="Helical" evidence="4">
    <location>
        <begin position="275"/>
        <end position="293"/>
    </location>
</feature>
<feature type="transmembrane region" description="Helical" evidence="4">
    <location>
        <begin position="214"/>
        <end position="233"/>
    </location>
</feature>
<evidence type="ECO:0000256" key="4">
    <source>
        <dbReference type="SAM" id="Phobius"/>
    </source>
</evidence>
<feature type="transmembrane region" description="Helical" evidence="4">
    <location>
        <begin position="336"/>
        <end position="356"/>
    </location>
</feature>
<dbReference type="CDD" id="cd17370">
    <property type="entry name" value="MFS_MJ1317_like"/>
    <property type="match status" value="1"/>
</dbReference>
<dbReference type="InterPro" id="IPR020846">
    <property type="entry name" value="MFS_dom"/>
</dbReference>
<protein>
    <recommendedName>
        <fullName evidence="5">Major facilitator superfamily (MFS) profile domain-containing protein</fullName>
    </recommendedName>
</protein>
<dbReference type="PANTHER" id="PTHR23518">
    <property type="entry name" value="C-METHYLTRANSFERASE"/>
    <property type="match status" value="1"/>
</dbReference>
<evidence type="ECO:0000256" key="2">
    <source>
        <dbReference type="ARBA" id="ARBA00022989"/>
    </source>
</evidence>
<proteinExistence type="predicted"/>
<dbReference type="PROSITE" id="PS50850">
    <property type="entry name" value="MFS"/>
    <property type="match status" value="1"/>
</dbReference>
<dbReference type="InterPro" id="IPR011701">
    <property type="entry name" value="MFS"/>
</dbReference>